<organism evidence="4">
    <name type="scientific">Naegleria gruberi</name>
    <name type="common">Amoeba</name>
    <dbReference type="NCBI Taxonomy" id="5762"/>
    <lineage>
        <taxon>Eukaryota</taxon>
        <taxon>Discoba</taxon>
        <taxon>Heterolobosea</taxon>
        <taxon>Tetramitia</taxon>
        <taxon>Eutetramitia</taxon>
        <taxon>Vahlkampfiidae</taxon>
        <taxon>Naegleria</taxon>
    </lineage>
</organism>
<keyword evidence="4" id="KW-1185">Reference proteome</keyword>
<feature type="region of interest" description="Disordered" evidence="2">
    <location>
        <begin position="12"/>
        <end position="34"/>
    </location>
</feature>
<dbReference type="OrthoDB" id="10485370at2759"/>
<evidence type="ECO:0000313" key="4">
    <source>
        <dbReference type="Proteomes" id="UP000006671"/>
    </source>
</evidence>
<dbReference type="KEGG" id="ngr:NAEGRDRAFT_73424"/>
<dbReference type="AlphaFoldDB" id="D2VWL7"/>
<protein>
    <submittedName>
        <fullName evidence="3">Predicted protein</fullName>
    </submittedName>
</protein>
<name>D2VWL7_NAEGR</name>
<feature type="coiled-coil region" evidence="1">
    <location>
        <begin position="59"/>
        <end position="107"/>
    </location>
</feature>
<accession>D2VWL7</accession>
<reference evidence="3 4" key="1">
    <citation type="journal article" date="2010" name="Cell">
        <title>The genome of Naegleria gruberi illuminates early eukaryotic versatility.</title>
        <authorList>
            <person name="Fritz-Laylin L.K."/>
            <person name="Prochnik S.E."/>
            <person name="Ginger M.L."/>
            <person name="Dacks J.B."/>
            <person name="Carpenter M.L."/>
            <person name="Field M.C."/>
            <person name="Kuo A."/>
            <person name="Paredez A."/>
            <person name="Chapman J."/>
            <person name="Pham J."/>
            <person name="Shu S."/>
            <person name="Neupane R."/>
            <person name="Cipriano M."/>
            <person name="Mancuso J."/>
            <person name="Tu H."/>
            <person name="Salamov A."/>
            <person name="Lindquist E."/>
            <person name="Shapiro H."/>
            <person name="Lucas S."/>
            <person name="Grigoriev I.V."/>
            <person name="Cande W.Z."/>
            <person name="Fulton C."/>
            <person name="Rokhsar D.S."/>
            <person name="Dawson S.C."/>
        </authorList>
    </citation>
    <scope>NUCLEOTIDE SEQUENCE [LARGE SCALE GENOMIC DNA]</scope>
    <source>
        <strain evidence="3 4">NEG-M</strain>
    </source>
</reference>
<proteinExistence type="predicted"/>
<evidence type="ECO:0000256" key="1">
    <source>
        <dbReference type="SAM" id="Coils"/>
    </source>
</evidence>
<dbReference type="GeneID" id="8858426"/>
<keyword evidence="1" id="KW-0175">Coiled coil</keyword>
<dbReference type="Proteomes" id="UP000006671">
    <property type="component" value="Unassembled WGS sequence"/>
</dbReference>
<sequence length="114" mass="13124">MNIFKTKLLGTNYTNNSNNSTTPNTVVNPSSNNNSKIKKERIVEIPSIGTNQQPSTSNYVTTQKELFIAENEKRKAEEEVLKIKKQIEEEKSKLKQVQQIKKEELKSIKQNQQM</sequence>
<dbReference type="EMBL" id="GG738905">
    <property type="protein sequence ID" value="EFC38717.1"/>
    <property type="molecule type" value="Genomic_DNA"/>
</dbReference>
<dbReference type="InParanoid" id="D2VWL7"/>
<evidence type="ECO:0000313" key="3">
    <source>
        <dbReference type="EMBL" id="EFC38717.1"/>
    </source>
</evidence>
<gene>
    <name evidence="3" type="ORF">NAEGRDRAFT_73424</name>
</gene>
<dbReference type="VEuPathDB" id="AmoebaDB:NAEGRDRAFT_73424"/>
<evidence type="ECO:0000256" key="2">
    <source>
        <dbReference type="SAM" id="MobiDB-lite"/>
    </source>
</evidence>
<dbReference type="RefSeq" id="XP_002671461.1">
    <property type="nucleotide sequence ID" value="XM_002671415.1"/>
</dbReference>